<evidence type="ECO:0000313" key="4">
    <source>
        <dbReference type="Proteomes" id="UP000092993"/>
    </source>
</evidence>
<keyword evidence="4" id="KW-1185">Reference proteome</keyword>
<comment type="caution">
    <text evidence="3">The sequence shown here is derived from an EMBL/GenBank/DDBJ whole genome shotgun (WGS) entry which is preliminary data.</text>
</comment>
<organism evidence="3 4">
    <name type="scientific">Grifola frondosa</name>
    <name type="common">Maitake</name>
    <name type="synonym">Polyporus frondosus</name>
    <dbReference type="NCBI Taxonomy" id="5627"/>
    <lineage>
        <taxon>Eukaryota</taxon>
        <taxon>Fungi</taxon>
        <taxon>Dikarya</taxon>
        <taxon>Basidiomycota</taxon>
        <taxon>Agaricomycotina</taxon>
        <taxon>Agaricomycetes</taxon>
        <taxon>Polyporales</taxon>
        <taxon>Grifolaceae</taxon>
        <taxon>Grifola</taxon>
    </lineage>
</organism>
<feature type="region of interest" description="Disordered" evidence="1">
    <location>
        <begin position="43"/>
        <end position="137"/>
    </location>
</feature>
<dbReference type="PANTHER" id="PTHR28125:SF2">
    <property type="entry name" value="MEIOTIC EXPRESSION UP-REGULATED PROTEIN 26"/>
    <property type="match status" value="1"/>
</dbReference>
<dbReference type="EMBL" id="LUGG01000007">
    <property type="protein sequence ID" value="OBZ72981.1"/>
    <property type="molecule type" value="Genomic_DNA"/>
</dbReference>
<dbReference type="AlphaFoldDB" id="A0A1C7M7V7"/>
<dbReference type="Pfam" id="PF14616">
    <property type="entry name" value="Rua1_C"/>
    <property type="match status" value="1"/>
</dbReference>
<sequence>MLRTSSSSSLSSARDLAVLCCPPASSSWTESLSASPSALKLSQEVHAQGPLRSRYGTRSRRRCGDTSQPRDCARGSTDPAGLLSRSPETPISSDVLGSHKNDSGKRTHQAARGKASNWKRRKLDKDQEPREQSVSNAQTTLDLAIAASSSNRTFPLSIPVHEEFPLFYRRFPVSSLVQASSFIKKFADATPNPPRGVLDLYTPRFVKGKGTSKVGLCPICYENVGRGGEGKKIWLSMKFSAFKYYHMQYAHGISAMTGRPFSPPVAFRTTLRGSVGKHEKTSLMEGKCHKCKKWVAIEGIKDVPTKVKEIFWWKHAATCHQGSTIDGECDIYLEDELYRKALEAEKTDDCTDN</sequence>
<dbReference type="Proteomes" id="UP000092993">
    <property type="component" value="Unassembled WGS sequence"/>
</dbReference>
<evidence type="ECO:0000259" key="2">
    <source>
        <dbReference type="Pfam" id="PF14616"/>
    </source>
</evidence>
<reference evidence="3 4" key="1">
    <citation type="submission" date="2016-03" db="EMBL/GenBank/DDBJ databases">
        <title>Whole genome sequencing of Grifola frondosa 9006-11.</title>
        <authorList>
            <person name="Min B."/>
            <person name="Park H."/>
            <person name="Kim J.-G."/>
            <person name="Cho H."/>
            <person name="Oh Y.-L."/>
            <person name="Kong W.-S."/>
            <person name="Choi I.-G."/>
        </authorList>
    </citation>
    <scope>NUCLEOTIDE SEQUENCE [LARGE SCALE GENOMIC DNA]</scope>
    <source>
        <strain evidence="3 4">9006-11</strain>
    </source>
</reference>
<name>A0A1C7M7V7_GRIFR</name>
<dbReference type="InterPro" id="IPR028012">
    <property type="entry name" value="Rua1_C"/>
</dbReference>
<dbReference type="OrthoDB" id="5595379at2759"/>
<evidence type="ECO:0000256" key="1">
    <source>
        <dbReference type="SAM" id="MobiDB-lite"/>
    </source>
</evidence>
<feature type="compositionally biased region" description="Basic residues" evidence="1">
    <location>
        <begin position="106"/>
        <end position="122"/>
    </location>
</feature>
<accession>A0A1C7M7V7</accession>
<dbReference type="PANTHER" id="PTHR28125">
    <property type="entry name" value="MEIOTIC EXPRESSION UP-REGULATED PROTEIN 26"/>
    <property type="match status" value="1"/>
</dbReference>
<gene>
    <name evidence="3" type="primary">meu26</name>
    <name evidence="3" type="ORF">A0H81_06986</name>
</gene>
<feature type="domain" description="Transcription regulator Rua1 C-terminal" evidence="2">
    <location>
        <begin position="197"/>
        <end position="320"/>
    </location>
</feature>
<proteinExistence type="predicted"/>
<evidence type="ECO:0000313" key="3">
    <source>
        <dbReference type="EMBL" id="OBZ72981.1"/>
    </source>
</evidence>
<dbReference type="STRING" id="5627.A0A1C7M7V7"/>
<protein>
    <submittedName>
        <fullName evidence="3">Meiotic expression up-regulated protein 26</fullName>
    </submittedName>
</protein>